<evidence type="ECO:0000256" key="2">
    <source>
        <dbReference type="ARBA" id="ARBA00022457"/>
    </source>
</evidence>
<dbReference type="Gene3D" id="3.40.1170.60">
    <property type="match status" value="1"/>
</dbReference>
<dbReference type="Proteomes" id="UP000198647">
    <property type="component" value="Unassembled WGS sequence"/>
</dbReference>
<feature type="active site" evidence="6">
    <location>
        <position position="112"/>
    </location>
</feature>
<gene>
    <name evidence="6" type="primary">dinB</name>
    <name evidence="8" type="ORF">SAMN04488081_1126</name>
</gene>
<name>A0A1H3DVL3_9BACI</name>
<keyword evidence="6" id="KW-0460">Magnesium</keyword>
<comment type="function">
    <text evidence="6">Poorly processive, error-prone DNA polymerase involved in untargeted mutagenesis. Copies undamaged DNA at stalled replication forks, which arise in vivo from mismatched or misaligned primer ends. These misaligned primers can be extended by PolIV. Exhibits no 3'-5' exonuclease (proofreading) activity. May be involved in translesional synthesis, in conjunction with the beta clamp from PolIII.</text>
</comment>
<comment type="caution">
    <text evidence="8">The sequence shown here is derived from an EMBL/GenBank/DDBJ whole genome shotgun (WGS) entry which is preliminary data.</text>
</comment>
<dbReference type="InterPro" id="IPR043502">
    <property type="entry name" value="DNA/RNA_pol_sf"/>
</dbReference>
<feature type="binding site" evidence="6">
    <location>
        <position position="15"/>
    </location>
    <ligand>
        <name>Mg(2+)</name>
        <dbReference type="ChEBI" id="CHEBI:18420"/>
    </ligand>
</feature>
<feature type="domain" description="UmuC" evidence="7">
    <location>
        <begin position="11"/>
        <end position="191"/>
    </location>
</feature>
<reference evidence="8 9" key="1">
    <citation type="submission" date="2016-10" db="EMBL/GenBank/DDBJ databases">
        <authorList>
            <person name="Varghese N."/>
            <person name="Submissions S."/>
        </authorList>
    </citation>
    <scope>NUCLEOTIDE SEQUENCE [LARGE SCALE GENOMIC DNA]</scope>
    <source>
        <strain evidence="8 9">DSM 20748</strain>
    </source>
</reference>
<keyword evidence="9" id="KW-1185">Reference proteome</keyword>
<dbReference type="PANTHER" id="PTHR11076:SF33">
    <property type="entry name" value="DNA POLYMERASE KAPPA"/>
    <property type="match status" value="1"/>
</dbReference>
<evidence type="ECO:0000259" key="7">
    <source>
        <dbReference type="PROSITE" id="PS50173"/>
    </source>
</evidence>
<keyword evidence="4 6" id="KW-0227">DNA damage</keyword>
<dbReference type="InterPro" id="IPR017961">
    <property type="entry name" value="DNA_pol_Y-fam_little_finger"/>
</dbReference>
<organism evidence="8 9">
    <name type="scientific">Salimicrobium album</name>
    <dbReference type="NCBI Taxonomy" id="50717"/>
    <lineage>
        <taxon>Bacteria</taxon>
        <taxon>Bacillati</taxon>
        <taxon>Bacillota</taxon>
        <taxon>Bacilli</taxon>
        <taxon>Bacillales</taxon>
        <taxon>Bacillaceae</taxon>
        <taxon>Salimicrobium</taxon>
    </lineage>
</organism>
<dbReference type="InterPro" id="IPR024728">
    <property type="entry name" value="PolY_HhH_motif"/>
</dbReference>
<dbReference type="NCBIfam" id="NF002677">
    <property type="entry name" value="PRK02406.1"/>
    <property type="match status" value="1"/>
</dbReference>
<dbReference type="PANTHER" id="PTHR11076">
    <property type="entry name" value="DNA REPAIR POLYMERASE UMUC / TRANSFERASE FAMILY MEMBER"/>
    <property type="match status" value="1"/>
</dbReference>
<keyword evidence="6" id="KW-0238">DNA-binding</keyword>
<dbReference type="SUPFAM" id="SSF100879">
    <property type="entry name" value="Lesion bypass DNA polymerase (Y-family), little finger domain"/>
    <property type="match status" value="1"/>
</dbReference>
<dbReference type="RefSeq" id="WP_093106192.1">
    <property type="nucleotide sequence ID" value="NZ_FNOS01000002.1"/>
</dbReference>
<dbReference type="InterPro" id="IPR050116">
    <property type="entry name" value="DNA_polymerase-Y"/>
</dbReference>
<protein>
    <recommendedName>
        <fullName evidence="6">DNA polymerase IV</fullName>
        <shortName evidence="6">Pol IV</shortName>
        <ecNumber evidence="6">2.7.7.7</ecNumber>
    </recommendedName>
</protein>
<keyword evidence="6" id="KW-0808">Transferase</keyword>
<dbReference type="Pfam" id="PF11799">
    <property type="entry name" value="IMS_C"/>
    <property type="match status" value="1"/>
</dbReference>
<dbReference type="EMBL" id="FNOS01000002">
    <property type="protein sequence ID" value="SDX70445.1"/>
    <property type="molecule type" value="Genomic_DNA"/>
</dbReference>
<feature type="site" description="Substrate discrimination" evidence="6">
    <location>
        <position position="20"/>
    </location>
</feature>
<dbReference type="InterPro" id="IPR043128">
    <property type="entry name" value="Rev_trsase/Diguanyl_cyclase"/>
</dbReference>
<dbReference type="Pfam" id="PF11798">
    <property type="entry name" value="IMS_HHH"/>
    <property type="match status" value="1"/>
</dbReference>
<dbReference type="Gene3D" id="3.30.70.270">
    <property type="match status" value="1"/>
</dbReference>
<accession>A0A1H3DVL3</accession>
<comment type="catalytic activity">
    <reaction evidence="6">
        <text>DNA(n) + a 2'-deoxyribonucleoside 5'-triphosphate = DNA(n+1) + diphosphate</text>
        <dbReference type="Rhea" id="RHEA:22508"/>
        <dbReference type="Rhea" id="RHEA-COMP:17339"/>
        <dbReference type="Rhea" id="RHEA-COMP:17340"/>
        <dbReference type="ChEBI" id="CHEBI:33019"/>
        <dbReference type="ChEBI" id="CHEBI:61560"/>
        <dbReference type="ChEBI" id="CHEBI:173112"/>
        <dbReference type="EC" id="2.7.7.7"/>
    </reaction>
</comment>
<evidence type="ECO:0000256" key="4">
    <source>
        <dbReference type="ARBA" id="ARBA00022763"/>
    </source>
</evidence>
<keyword evidence="6" id="KW-0234">DNA repair</keyword>
<evidence type="ECO:0000313" key="8">
    <source>
        <dbReference type="EMBL" id="SDX70445.1"/>
    </source>
</evidence>
<keyword evidence="5 6" id="KW-0239">DNA-directed DNA polymerase</keyword>
<feature type="binding site" evidence="6">
    <location>
        <position position="111"/>
    </location>
    <ligand>
        <name>Mg(2+)</name>
        <dbReference type="ChEBI" id="CHEBI:18420"/>
    </ligand>
</feature>
<keyword evidence="6" id="KW-0963">Cytoplasm</keyword>
<dbReference type="InterPro" id="IPR036775">
    <property type="entry name" value="DNA_pol_Y-fam_lit_finger_sf"/>
</dbReference>
<dbReference type="Pfam" id="PF00817">
    <property type="entry name" value="IMS"/>
    <property type="match status" value="1"/>
</dbReference>
<evidence type="ECO:0000256" key="6">
    <source>
        <dbReference type="HAMAP-Rule" id="MF_01113"/>
    </source>
</evidence>
<evidence type="ECO:0000256" key="3">
    <source>
        <dbReference type="ARBA" id="ARBA00022695"/>
    </source>
</evidence>
<proteinExistence type="inferred from homology"/>
<dbReference type="CDD" id="cd03586">
    <property type="entry name" value="PolY_Pol_IV_kappa"/>
    <property type="match status" value="1"/>
</dbReference>
<dbReference type="SUPFAM" id="SSF56672">
    <property type="entry name" value="DNA/RNA polymerases"/>
    <property type="match status" value="1"/>
</dbReference>
<keyword evidence="6" id="KW-0479">Metal-binding</keyword>
<evidence type="ECO:0000313" key="9">
    <source>
        <dbReference type="Proteomes" id="UP000198647"/>
    </source>
</evidence>
<evidence type="ECO:0000256" key="5">
    <source>
        <dbReference type="ARBA" id="ARBA00022932"/>
    </source>
</evidence>
<dbReference type="NCBIfam" id="NF002492">
    <property type="entry name" value="PRK01810.1"/>
    <property type="match status" value="1"/>
</dbReference>
<dbReference type="Gene3D" id="3.30.1490.100">
    <property type="entry name" value="DNA polymerase, Y-family, little finger domain"/>
    <property type="match status" value="1"/>
</dbReference>
<keyword evidence="3 6" id="KW-0548">Nucleotidyltransferase</keyword>
<dbReference type="HAMAP" id="MF_01113">
    <property type="entry name" value="DNApol_IV"/>
    <property type="match status" value="1"/>
</dbReference>
<evidence type="ECO:0000256" key="1">
    <source>
        <dbReference type="ARBA" id="ARBA00010945"/>
    </source>
</evidence>
<dbReference type="PROSITE" id="PS50173">
    <property type="entry name" value="UMUC"/>
    <property type="match status" value="1"/>
</dbReference>
<keyword evidence="6" id="KW-0235">DNA replication</keyword>
<keyword evidence="2 6" id="KW-0515">Mutator protein</keyword>
<comment type="similarity">
    <text evidence="1 6">Belongs to the DNA polymerase type-Y family.</text>
</comment>
<comment type="cofactor">
    <cofactor evidence="6">
        <name>Mg(2+)</name>
        <dbReference type="ChEBI" id="CHEBI:18420"/>
    </cofactor>
    <text evidence="6">Binds 2 magnesium ions per subunit.</text>
</comment>
<sequence length="409" mass="47040">MDNKNRQPRVILHIDMNSFYASVEMADYPELQGKPLAIAGNPEERKGVIVTSSYEARKYGVKTTMLVGEARKLCPSLLIRRPNFDRYREVSKQLFAILREVTELVQPVSIDEGYMDISDLADRHPPELAEELQKRIFADLKVPCSIGIAPNKFLAKMASDMKKPMGCTILRKRDIPKKLWPLPVRDMHGVGEKTAEKLKKIDVRTIGDLANRKEYELKNLLGVNGSKLHQRANGFDEREVDPEAIHSFKSIGASTTLAEDTAEETEVYRTFRELAEKVEGRMKRKEVVGQQLQIMIRYNNRKTVTRTRLLHNNTNSREIISREAVDLFEEHWTQQPIRLLGITMSELVETNEAVEQLNLFTYERVAEKEPLYKTIEELKEKYGSDVFKSSKMPLPPIRTSFQKDFLDGD</sequence>
<dbReference type="EC" id="2.7.7.7" evidence="6"/>
<comment type="subcellular location">
    <subcellularLocation>
        <location evidence="6">Cytoplasm</location>
    </subcellularLocation>
</comment>
<dbReference type="InterPro" id="IPR001126">
    <property type="entry name" value="UmuC"/>
</dbReference>
<dbReference type="Gene3D" id="1.10.150.20">
    <property type="entry name" value="5' to 3' exonuclease, C-terminal subdomain"/>
    <property type="match status" value="1"/>
</dbReference>
<dbReference type="InterPro" id="IPR022880">
    <property type="entry name" value="DNApol_IV"/>
</dbReference>
<comment type="subunit">
    <text evidence="6">Monomer.</text>
</comment>